<comment type="caution">
    <text evidence="1">The sequence shown here is derived from an EMBL/GenBank/DDBJ whole genome shotgun (WGS) entry which is preliminary data.</text>
</comment>
<protein>
    <submittedName>
        <fullName evidence="1">Uncharacterized protein</fullName>
    </submittedName>
</protein>
<evidence type="ECO:0000313" key="2">
    <source>
        <dbReference type="Proteomes" id="UP001603857"/>
    </source>
</evidence>
<gene>
    <name evidence="1" type="ORF">Fmac_014807</name>
</gene>
<accession>A0ABD1MCT5</accession>
<proteinExistence type="predicted"/>
<reference evidence="1 2" key="1">
    <citation type="submission" date="2024-08" db="EMBL/GenBank/DDBJ databases">
        <title>Insights into the chromosomal genome structure of Flemingia macrophylla.</title>
        <authorList>
            <person name="Ding Y."/>
            <person name="Zhao Y."/>
            <person name="Bi W."/>
            <person name="Wu M."/>
            <person name="Zhao G."/>
            <person name="Gong Y."/>
            <person name="Li W."/>
            <person name="Zhang P."/>
        </authorList>
    </citation>
    <scope>NUCLEOTIDE SEQUENCE [LARGE SCALE GENOMIC DNA]</scope>
    <source>
        <strain evidence="1">DYQJB</strain>
        <tissue evidence="1">Leaf</tissue>
    </source>
</reference>
<name>A0ABD1MCT5_9FABA</name>
<dbReference type="AlphaFoldDB" id="A0ABD1MCT5"/>
<evidence type="ECO:0000313" key="1">
    <source>
        <dbReference type="EMBL" id="KAL2333594.1"/>
    </source>
</evidence>
<organism evidence="1 2">
    <name type="scientific">Flemingia macrophylla</name>
    <dbReference type="NCBI Taxonomy" id="520843"/>
    <lineage>
        <taxon>Eukaryota</taxon>
        <taxon>Viridiplantae</taxon>
        <taxon>Streptophyta</taxon>
        <taxon>Embryophyta</taxon>
        <taxon>Tracheophyta</taxon>
        <taxon>Spermatophyta</taxon>
        <taxon>Magnoliopsida</taxon>
        <taxon>eudicotyledons</taxon>
        <taxon>Gunneridae</taxon>
        <taxon>Pentapetalae</taxon>
        <taxon>rosids</taxon>
        <taxon>fabids</taxon>
        <taxon>Fabales</taxon>
        <taxon>Fabaceae</taxon>
        <taxon>Papilionoideae</taxon>
        <taxon>50 kb inversion clade</taxon>
        <taxon>NPAAA clade</taxon>
        <taxon>indigoferoid/millettioid clade</taxon>
        <taxon>Phaseoleae</taxon>
        <taxon>Flemingia</taxon>
    </lineage>
</organism>
<dbReference type="EMBL" id="JBGMDY010000005">
    <property type="protein sequence ID" value="KAL2333594.1"/>
    <property type="molecule type" value="Genomic_DNA"/>
</dbReference>
<dbReference type="Proteomes" id="UP001603857">
    <property type="component" value="Unassembled WGS sequence"/>
</dbReference>
<sequence>MLDVVSIVITLSRNLQFCILRSCTPTGTAKMPIGWKNKLLIPFQCISCCSLLLHLVNKALDNADTRVTKVFFFHLTFWQGKLLCLKCC</sequence>
<keyword evidence="2" id="KW-1185">Reference proteome</keyword>